<keyword evidence="3" id="KW-1185">Reference proteome</keyword>
<feature type="region of interest" description="Disordered" evidence="1">
    <location>
        <begin position="1"/>
        <end position="23"/>
    </location>
</feature>
<gene>
    <name evidence="2" type="ORF">GQ602_004770</name>
</gene>
<feature type="compositionally biased region" description="Polar residues" evidence="1">
    <location>
        <begin position="705"/>
        <end position="723"/>
    </location>
</feature>
<protein>
    <submittedName>
        <fullName evidence="2">Eisosome protein 1 protein</fullName>
    </submittedName>
</protein>
<feature type="compositionally biased region" description="Basic residues" evidence="1">
    <location>
        <begin position="329"/>
        <end position="346"/>
    </location>
</feature>
<feature type="compositionally biased region" description="Basic and acidic residues" evidence="1">
    <location>
        <begin position="630"/>
        <end position="643"/>
    </location>
</feature>
<dbReference type="AlphaFoldDB" id="A0A8H4VCD0"/>
<evidence type="ECO:0000256" key="1">
    <source>
        <dbReference type="SAM" id="MobiDB-lite"/>
    </source>
</evidence>
<dbReference type="PANTHER" id="PTHR28298">
    <property type="entry name" value="EISOSOME PROTEIN 1"/>
    <property type="match status" value="1"/>
</dbReference>
<feature type="region of interest" description="Disordered" evidence="1">
    <location>
        <begin position="322"/>
        <end position="368"/>
    </location>
</feature>
<feature type="region of interest" description="Disordered" evidence="1">
    <location>
        <begin position="49"/>
        <end position="90"/>
    </location>
</feature>
<dbReference type="InterPro" id="IPR024527">
    <property type="entry name" value="Eisosome1"/>
</dbReference>
<evidence type="ECO:0000313" key="2">
    <source>
        <dbReference type="EMBL" id="KAF4585465.1"/>
    </source>
</evidence>
<feature type="compositionally biased region" description="Basic and acidic residues" evidence="1">
    <location>
        <begin position="475"/>
        <end position="486"/>
    </location>
</feature>
<evidence type="ECO:0000313" key="3">
    <source>
        <dbReference type="Proteomes" id="UP000562929"/>
    </source>
</evidence>
<reference evidence="2 3" key="1">
    <citation type="journal article" date="2020" name="G3 (Bethesda)">
        <title>Genetic Underpinnings of Host Manipulation by Ophiocordyceps as Revealed by Comparative Transcriptomics.</title>
        <authorList>
            <person name="Will I."/>
            <person name="Das B."/>
            <person name="Trinh T."/>
            <person name="Brachmann A."/>
            <person name="Ohm R.A."/>
            <person name="de Bekker C."/>
        </authorList>
    </citation>
    <scope>NUCLEOTIDE SEQUENCE [LARGE SCALE GENOMIC DNA]</scope>
    <source>
        <strain evidence="2 3">EC05</strain>
    </source>
</reference>
<dbReference type="EMBL" id="JAACLJ010000005">
    <property type="protein sequence ID" value="KAF4585465.1"/>
    <property type="molecule type" value="Genomic_DNA"/>
</dbReference>
<feature type="region of interest" description="Disordered" evidence="1">
    <location>
        <begin position="475"/>
        <end position="537"/>
    </location>
</feature>
<name>A0A8H4VCD0_9HYPO</name>
<feature type="compositionally biased region" description="Polar residues" evidence="1">
    <location>
        <begin position="949"/>
        <end position="968"/>
    </location>
</feature>
<feature type="compositionally biased region" description="Basic and acidic residues" evidence="1">
    <location>
        <begin position="748"/>
        <end position="778"/>
    </location>
</feature>
<dbReference type="GO" id="GO:0070941">
    <property type="term" value="P:eisosome assembly"/>
    <property type="evidence" value="ECO:0007669"/>
    <property type="project" value="TreeGrafter"/>
</dbReference>
<feature type="compositionally biased region" description="Basic and acidic residues" evidence="1">
    <location>
        <begin position="527"/>
        <end position="537"/>
    </location>
</feature>
<accession>A0A8H4VCD0</accession>
<feature type="compositionally biased region" description="Basic and acidic residues" evidence="1">
    <location>
        <begin position="883"/>
        <end position="898"/>
    </location>
</feature>
<feature type="compositionally biased region" description="Polar residues" evidence="1">
    <location>
        <begin position="864"/>
        <end position="882"/>
    </location>
</feature>
<dbReference type="Pfam" id="PF12757">
    <property type="entry name" value="Eisosome1"/>
    <property type="match status" value="1"/>
</dbReference>
<feature type="compositionally biased region" description="Basic and acidic residues" evidence="1">
    <location>
        <begin position="976"/>
        <end position="986"/>
    </location>
</feature>
<sequence>MAAGAAPSATAPHKSQQLSTATAAGRSAYYNTPRKLTVTDTAIVAANQGWARSKSAEPPKPDGVSAASAAAQLAKNNKMPSESKPSAHPHGYQAASLAYDSAGVALRTKRETVLSPATLKRQTWGNSAATQALRNSRPLGSTSTSRADRSGSITTSRVRPTTTRYVTMRMSAPPTNMSTRYLHHGIDSSGAALGAAQAHRNSMLPKQPVSAMPAPSSELGCVIPYTTMDRSMFTSRPPVQPVLDARAKQEKLQQSALELANLMYDRQRVKAEEARAAADEPAQPNPYINLQYAAQRRAQERLSQLQDERIQNLEFRDYYYGQLLPPTNKKNKKSKSKSKSKSRRRSLSTGRVRDEVPPVPGQGPIFPTRMDQVDAEQRERDREVLLAAAQRNVKDRIRGMETKKSRKNKRKHSHANMTLWELQAQQALQAHTQDESERRDLVNLGGGRFMTPEEINAIASRRVQPILDDIDARAAAERERKAQAKEKRGRSRKRKSRRNRPINNSAIDEDGRQFTDGEDGEAAAENAEGHGEQADDDVHHDVTDHHAMVGSPVVQMEAERDGLVGHQVEGVEDHREEPHDTRWHHHEHEEVEEAEYDGHQQYGERQQVEEQQQHYHHHRLHGEQQQLDEQQQHYEDHQLHDEGQQVQEQQQQQQHDNGYRNVQDSGFRYQEEAVTVHEPLHAAQHQPQSGREHVENRVLPAGHLQQETGTITQPEHGQRQVQRSGHEAAGLDRSRLEEASGDEEDFEDVAHEKTREAAEPSQQHREHVAAADDGPEHATEDEDAARDYHGPEASTLDPHVDALPPRYTPELPPRRPVPDSSTTAPTKTGVRGWIRNRFSRRNSVSDHQPPRERRRSFFGGSRMNKMNQSATNLANDGFTETSDGARYEDAVEETRAEAAHGGSEAAQESTTAREAATTAREAVAEHSGETPSEQAGRGQRTAGDGAESIASTATEVQDGNSTFATPSSRPGGGNLRDSRFREMMDM</sequence>
<feature type="compositionally biased region" description="Polar residues" evidence="1">
    <location>
        <begin position="74"/>
        <end position="84"/>
    </location>
</feature>
<dbReference type="Proteomes" id="UP000562929">
    <property type="component" value="Unassembled WGS sequence"/>
</dbReference>
<feature type="compositionally biased region" description="Polar residues" evidence="1">
    <location>
        <begin position="13"/>
        <end position="22"/>
    </location>
</feature>
<proteinExistence type="predicted"/>
<feature type="compositionally biased region" description="Low complexity" evidence="1">
    <location>
        <begin position="644"/>
        <end position="654"/>
    </location>
</feature>
<dbReference type="PANTHER" id="PTHR28298:SF1">
    <property type="entry name" value="EISOSOME PROTEIN 1"/>
    <property type="match status" value="1"/>
</dbReference>
<feature type="region of interest" description="Disordered" evidence="1">
    <location>
        <begin position="607"/>
        <end position="661"/>
    </location>
</feature>
<feature type="region of interest" description="Disordered" evidence="1">
    <location>
        <begin position="701"/>
        <end position="986"/>
    </location>
</feature>
<organism evidence="2 3">
    <name type="scientific">Ophiocordyceps camponoti-floridani</name>
    <dbReference type="NCBI Taxonomy" id="2030778"/>
    <lineage>
        <taxon>Eukaryota</taxon>
        <taxon>Fungi</taxon>
        <taxon>Dikarya</taxon>
        <taxon>Ascomycota</taxon>
        <taxon>Pezizomycotina</taxon>
        <taxon>Sordariomycetes</taxon>
        <taxon>Hypocreomycetidae</taxon>
        <taxon>Hypocreales</taxon>
        <taxon>Ophiocordycipitaceae</taxon>
        <taxon>Ophiocordyceps</taxon>
    </lineage>
</organism>
<dbReference type="OrthoDB" id="4926643at2759"/>
<feature type="compositionally biased region" description="Low complexity" evidence="1">
    <location>
        <begin position="1"/>
        <end position="11"/>
    </location>
</feature>
<feature type="compositionally biased region" description="Basic residues" evidence="1">
    <location>
        <begin position="487"/>
        <end position="500"/>
    </location>
</feature>
<feature type="compositionally biased region" description="Basic and acidic residues" evidence="1">
    <location>
        <begin position="724"/>
        <end position="738"/>
    </location>
</feature>
<comment type="caution">
    <text evidence="2">The sequence shown here is derived from an EMBL/GenBank/DDBJ whole genome shotgun (WGS) entry which is preliminary data.</text>
</comment>
<feature type="compositionally biased region" description="Low complexity" evidence="1">
    <location>
        <begin position="903"/>
        <end position="921"/>
    </location>
</feature>
<feature type="region of interest" description="Disordered" evidence="1">
    <location>
        <begin position="124"/>
        <end position="156"/>
    </location>
</feature>